<evidence type="ECO:0000256" key="1">
    <source>
        <dbReference type="SAM" id="MobiDB-lite"/>
    </source>
</evidence>
<dbReference type="EMBL" id="CM012441">
    <property type="protein sequence ID" value="RVE73377.1"/>
    <property type="molecule type" value="Genomic_DNA"/>
</dbReference>
<proteinExistence type="predicted"/>
<sequence length="155" mass="16592">MCLRWRGVLTVPVCRPPQMCPVSPGNSLTGSGGDPGLVPPSVLRGGGRWAEHRGFSHPALPPRPSFAGSVLQREREGGVSPFRSPDRRFWTRSRLDCSPSSGSPPQDQNRSRHGSRNRCQVGAVLGNGQTPVNAPSCRTDAPRDSNLEGEASGAW</sequence>
<organism evidence="2 3">
    <name type="scientific">Oryzias javanicus</name>
    <name type="common">Javanese ricefish</name>
    <name type="synonym">Aplocheilus javanicus</name>
    <dbReference type="NCBI Taxonomy" id="123683"/>
    <lineage>
        <taxon>Eukaryota</taxon>
        <taxon>Metazoa</taxon>
        <taxon>Chordata</taxon>
        <taxon>Craniata</taxon>
        <taxon>Vertebrata</taxon>
        <taxon>Euteleostomi</taxon>
        <taxon>Actinopterygii</taxon>
        <taxon>Neopterygii</taxon>
        <taxon>Teleostei</taxon>
        <taxon>Neoteleostei</taxon>
        <taxon>Acanthomorphata</taxon>
        <taxon>Ovalentaria</taxon>
        <taxon>Atherinomorphae</taxon>
        <taxon>Beloniformes</taxon>
        <taxon>Adrianichthyidae</taxon>
        <taxon>Oryziinae</taxon>
        <taxon>Oryzias</taxon>
    </lineage>
</organism>
<gene>
    <name evidence="2" type="ORF">OJAV_G00049530</name>
</gene>
<reference evidence="2 3" key="1">
    <citation type="submission" date="2018-11" db="EMBL/GenBank/DDBJ databases">
        <authorList>
            <person name="Lopez-Roques C."/>
            <person name="Donnadieu C."/>
            <person name="Bouchez O."/>
            <person name="Klopp C."/>
            <person name="Cabau C."/>
            <person name="Zahm M."/>
        </authorList>
    </citation>
    <scope>NUCLEOTIDE SEQUENCE [LARGE SCALE GENOMIC DNA]</scope>
    <source>
        <strain evidence="2">RS831</strain>
        <tissue evidence="2">Whole body</tissue>
    </source>
</reference>
<name>A0A3S2MDJ4_ORYJA</name>
<evidence type="ECO:0000313" key="2">
    <source>
        <dbReference type="EMBL" id="RVE73377.1"/>
    </source>
</evidence>
<keyword evidence="3" id="KW-1185">Reference proteome</keyword>
<evidence type="ECO:0000313" key="3">
    <source>
        <dbReference type="Proteomes" id="UP000283210"/>
    </source>
</evidence>
<protein>
    <submittedName>
        <fullName evidence="2">Uncharacterized protein</fullName>
    </submittedName>
</protein>
<accession>A0A3S2MDJ4</accession>
<feature type="compositionally biased region" description="Polar residues" evidence="1">
    <location>
        <begin position="98"/>
        <end position="108"/>
    </location>
</feature>
<feature type="region of interest" description="Disordered" evidence="1">
    <location>
        <begin position="45"/>
        <end position="155"/>
    </location>
</feature>
<feature type="compositionally biased region" description="Basic and acidic residues" evidence="1">
    <location>
        <begin position="84"/>
        <end position="95"/>
    </location>
</feature>
<dbReference type="Proteomes" id="UP000283210">
    <property type="component" value="Chromosome 5"/>
</dbReference>
<reference evidence="2 3" key="2">
    <citation type="submission" date="2019-01" db="EMBL/GenBank/DDBJ databases">
        <title>A chromosome length genome reference of the Java medaka (oryzias javanicus).</title>
        <authorList>
            <person name="Herpin A."/>
            <person name="Takehana Y."/>
            <person name="Naruse K."/>
            <person name="Ansai S."/>
            <person name="Kawaguchi M."/>
        </authorList>
    </citation>
    <scope>NUCLEOTIDE SEQUENCE [LARGE SCALE GENOMIC DNA]</scope>
    <source>
        <strain evidence="2">RS831</strain>
        <tissue evidence="2">Whole body</tissue>
    </source>
</reference>
<dbReference type="AlphaFoldDB" id="A0A3S2MDJ4"/>